<protein>
    <submittedName>
        <fullName evidence="1">Uncharacterized protein</fullName>
    </submittedName>
</protein>
<proteinExistence type="predicted"/>
<comment type="caution">
    <text evidence="1">The sequence shown here is derived from an EMBL/GenBank/DDBJ whole genome shotgun (WGS) entry which is preliminary data.</text>
</comment>
<dbReference type="Proteomes" id="UP000245618">
    <property type="component" value="Unassembled WGS sequence"/>
</dbReference>
<keyword evidence="2" id="KW-1185">Reference proteome</keyword>
<reference evidence="1 2" key="1">
    <citation type="submission" date="2018-04" db="EMBL/GenBank/DDBJ databases">
        <title>Flavobacterium sp. nov., isolated from glacier ice.</title>
        <authorList>
            <person name="Liu Q."/>
            <person name="Xin Y.-H."/>
        </authorList>
    </citation>
    <scope>NUCLEOTIDE SEQUENCE [LARGE SCALE GENOMIC DNA]</scope>
    <source>
        <strain evidence="1 2">LB2P30</strain>
    </source>
</reference>
<name>A0A2U1JRX5_9FLAO</name>
<dbReference type="AlphaFoldDB" id="A0A2U1JRX5"/>
<gene>
    <name evidence="1" type="ORF">DB891_14550</name>
</gene>
<evidence type="ECO:0000313" key="1">
    <source>
        <dbReference type="EMBL" id="PWA07568.1"/>
    </source>
</evidence>
<organism evidence="1 2">
    <name type="scientific">Flavobacterium laiguense</name>
    <dbReference type="NCBI Taxonomy" id="2169409"/>
    <lineage>
        <taxon>Bacteria</taxon>
        <taxon>Pseudomonadati</taxon>
        <taxon>Bacteroidota</taxon>
        <taxon>Flavobacteriia</taxon>
        <taxon>Flavobacteriales</taxon>
        <taxon>Flavobacteriaceae</taxon>
        <taxon>Flavobacterium</taxon>
    </lineage>
</organism>
<evidence type="ECO:0000313" key="2">
    <source>
        <dbReference type="Proteomes" id="UP000245618"/>
    </source>
</evidence>
<dbReference type="EMBL" id="QCZH01000021">
    <property type="protein sequence ID" value="PWA07568.1"/>
    <property type="molecule type" value="Genomic_DNA"/>
</dbReference>
<dbReference type="RefSeq" id="WP_116764310.1">
    <property type="nucleotide sequence ID" value="NZ_QCZH01000021.1"/>
</dbReference>
<sequence length="61" mass="6870">MAVETAWLNGIGRSARGKKIFDIVDSYIALITSKEENVLEIKAIVLWLNRVELISKLIIVD</sequence>
<accession>A0A2U1JRX5</accession>